<evidence type="ECO:0000313" key="2">
    <source>
        <dbReference type="EMBL" id="GIU50682.1"/>
    </source>
</evidence>
<protein>
    <submittedName>
        <fullName evidence="2">Uncharacterized protein</fullName>
    </submittedName>
</protein>
<sequence length="62" mass="6867">MPMVYTVGFFCLKFSESTINLSIKVKKTPPFGSVILPAVANLFTSNSLFVVSFGLSRDCIRF</sequence>
<keyword evidence="1" id="KW-1133">Transmembrane helix</keyword>
<organism evidence="2 3">
    <name type="scientific">Shewanella sairae</name>
    <dbReference type="NCBI Taxonomy" id="190310"/>
    <lineage>
        <taxon>Bacteria</taxon>
        <taxon>Pseudomonadati</taxon>
        <taxon>Pseudomonadota</taxon>
        <taxon>Gammaproteobacteria</taxon>
        <taxon>Alteromonadales</taxon>
        <taxon>Shewanellaceae</taxon>
        <taxon>Shewanella</taxon>
    </lineage>
</organism>
<gene>
    <name evidence="2" type="ORF">TUM4438_37560</name>
</gene>
<keyword evidence="3" id="KW-1185">Reference proteome</keyword>
<keyword evidence="1" id="KW-0472">Membrane</keyword>
<dbReference type="Proteomes" id="UP000887104">
    <property type="component" value="Unassembled WGS sequence"/>
</dbReference>
<accession>A0ABQ4PPI0</accession>
<reference evidence="2" key="1">
    <citation type="submission" date="2021-05" db="EMBL/GenBank/DDBJ databases">
        <title>Molecular characterization for Shewanella algae harboring chromosomal blaOXA-55-like strains isolated from clinical and environment sample.</title>
        <authorList>
            <person name="Ohama Y."/>
            <person name="Aoki K."/>
            <person name="Harada S."/>
            <person name="Moriya K."/>
            <person name="Ishii Y."/>
            <person name="Tateda K."/>
        </authorList>
    </citation>
    <scope>NUCLEOTIDE SEQUENCE</scope>
    <source>
        <strain evidence="2">JCM 11563</strain>
    </source>
</reference>
<name>A0ABQ4PPI0_9GAMM</name>
<evidence type="ECO:0000313" key="3">
    <source>
        <dbReference type="Proteomes" id="UP000887104"/>
    </source>
</evidence>
<dbReference type="EMBL" id="BPEY01000093">
    <property type="protein sequence ID" value="GIU50682.1"/>
    <property type="molecule type" value="Genomic_DNA"/>
</dbReference>
<feature type="transmembrane region" description="Helical" evidence="1">
    <location>
        <begin position="33"/>
        <end position="55"/>
    </location>
</feature>
<evidence type="ECO:0000256" key="1">
    <source>
        <dbReference type="SAM" id="Phobius"/>
    </source>
</evidence>
<comment type="caution">
    <text evidence="2">The sequence shown here is derived from an EMBL/GenBank/DDBJ whole genome shotgun (WGS) entry which is preliminary data.</text>
</comment>
<proteinExistence type="predicted"/>
<keyword evidence="1" id="KW-0812">Transmembrane</keyword>